<dbReference type="InterPro" id="IPR050154">
    <property type="entry name" value="UbiB_kinase"/>
</dbReference>
<dbReference type="PANTHER" id="PTHR10566">
    <property type="entry name" value="CHAPERONE-ACTIVITY OF BC1 COMPLEX CABC1 -RELATED"/>
    <property type="match status" value="1"/>
</dbReference>
<keyword evidence="4" id="KW-1185">Reference proteome</keyword>
<dbReference type="OrthoDB" id="9795390at2"/>
<dbReference type="AlphaFoldDB" id="A0A023DYE0"/>
<dbReference type="STRING" id="1427503.HE1_00278"/>
<dbReference type="InterPro" id="IPR011009">
    <property type="entry name" value="Kinase-like_dom_sf"/>
</dbReference>
<evidence type="ECO:0000313" key="3">
    <source>
        <dbReference type="EMBL" id="GAJ45960.1"/>
    </source>
</evidence>
<sequence>MLIKYARSREFAYACAVWNAFKSLNNTKEIEKLWDTLLQLKGPIVKVLQVLSGLPGVWPSPIASRLQLLSSTCSPLSSSQWKEYLETQAFDLYPKLCFESACAGSLGQVHKVFWSEKELRACKIQYPNMTEILKQDFRLLEVWQSLYQWWGPGIDTTEILQHLQDVMEQELDYLQEGRWMLWFQEHFQEVPWIHVPSYYPERSSKTILMMSWLKGNNFSDEALRSLPQKVRNVLSYRLLYAWYHPFFSKGILHSDPHMGNYMWNQNLDIYMVDFGCVRSFSPQWVKGAKALYTALLNQHDTQNIYYTYFEFDPLSSVQKFCIDRWAKFLYGPFLIEGERVLPESMAQEGIDLLKELHQILRKHKPLRIPHEFLLLDRACVALGSALIRLKGKLCWKTTFQKVIEGDPFSNFT</sequence>
<evidence type="ECO:0000313" key="4">
    <source>
        <dbReference type="Proteomes" id="UP000024842"/>
    </source>
</evidence>
<dbReference type="RefSeq" id="WP_035543931.1">
    <property type="nucleotide sequence ID" value="NZ_BAUP01000049.1"/>
</dbReference>
<dbReference type="Proteomes" id="UP000024842">
    <property type="component" value="Unassembled WGS sequence"/>
</dbReference>
<feature type="domain" description="ABC1 atypical kinase-like" evidence="2">
    <location>
        <begin position="82"/>
        <end position="302"/>
    </location>
</feature>
<dbReference type="InterPro" id="IPR004147">
    <property type="entry name" value="ABC1_dom"/>
</dbReference>
<dbReference type="EMBL" id="BAUP01000049">
    <property type="protein sequence ID" value="GAJ45960.1"/>
    <property type="molecule type" value="Genomic_DNA"/>
</dbReference>
<name>A0A023DYE0_9PROT</name>
<protein>
    <recommendedName>
        <fullName evidence="2">ABC1 atypical kinase-like domain-containing protein</fullName>
    </recommendedName>
</protein>
<organism evidence="3 4">
    <name type="scientific">Holospora elegans E1</name>
    <dbReference type="NCBI Taxonomy" id="1427503"/>
    <lineage>
        <taxon>Bacteria</taxon>
        <taxon>Pseudomonadati</taxon>
        <taxon>Pseudomonadota</taxon>
        <taxon>Alphaproteobacteria</taxon>
        <taxon>Holosporales</taxon>
        <taxon>Holosporaceae</taxon>
        <taxon>Holospora</taxon>
    </lineage>
</organism>
<dbReference type="Pfam" id="PF03109">
    <property type="entry name" value="ABC1"/>
    <property type="match status" value="1"/>
</dbReference>
<dbReference type="SUPFAM" id="SSF56112">
    <property type="entry name" value="Protein kinase-like (PK-like)"/>
    <property type="match status" value="1"/>
</dbReference>
<reference evidence="3 4" key="1">
    <citation type="journal article" date="2014" name="FEMS Microbiol. Lett.">
        <title>Draft genome sequences of three Holospora species (Holospora obtusa, Holospora undulata, and Holospora elegans), endonuclear symbiotic bacteria of the ciliate Paramecium caudatum.</title>
        <authorList>
            <person name="Dohra H."/>
            <person name="Tanaka K."/>
            <person name="Suzuki T."/>
            <person name="Fujishima M."/>
            <person name="Suzuki H."/>
        </authorList>
    </citation>
    <scope>NUCLEOTIDE SEQUENCE [LARGE SCALE GENOMIC DNA]</scope>
    <source>
        <strain evidence="3 4">E1</strain>
    </source>
</reference>
<comment type="similarity">
    <text evidence="1">Belongs to the protein kinase superfamily. ADCK protein kinase family.</text>
</comment>
<comment type="caution">
    <text evidence="3">The sequence shown here is derived from an EMBL/GenBank/DDBJ whole genome shotgun (WGS) entry which is preliminary data.</text>
</comment>
<proteinExistence type="inferred from homology"/>
<accession>A0A023DYE0</accession>
<evidence type="ECO:0000259" key="2">
    <source>
        <dbReference type="Pfam" id="PF03109"/>
    </source>
</evidence>
<evidence type="ECO:0000256" key="1">
    <source>
        <dbReference type="ARBA" id="ARBA00009670"/>
    </source>
</evidence>
<dbReference type="PANTHER" id="PTHR10566:SF113">
    <property type="entry name" value="PROTEIN ACTIVITY OF BC1 COMPLEX KINASE 7, CHLOROPLASTIC"/>
    <property type="match status" value="1"/>
</dbReference>
<gene>
    <name evidence="3" type="ORF">HE1_00278</name>
</gene>